<accession>A0A9D4TZI1</accession>
<dbReference type="InterPro" id="IPR000868">
    <property type="entry name" value="Isochorismatase-like_dom"/>
</dbReference>
<dbReference type="AlphaFoldDB" id="A0A9D4TZI1"/>
<protein>
    <recommendedName>
        <fullName evidence="2">Isochorismatase-like domain-containing protein</fullName>
    </recommendedName>
</protein>
<reference evidence="3" key="1">
    <citation type="journal article" date="2019" name="Plant J.">
        <title>Chlorella vulgaris genome assembly and annotation reveals the molecular basis for metabolic acclimation to high light conditions.</title>
        <authorList>
            <person name="Cecchin M."/>
            <person name="Marcolungo L."/>
            <person name="Rossato M."/>
            <person name="Girolomoni L."/>
            <person name="Cosentino E."/>
            <person name="Cuine S."/>
            <person name="Li-Beisson Y."/>
            <person name="Delledonne M."/>
            <person name="Ballottari M."/>
        </authorList>
    </citation>
    <scope>NUCLEOTIDE SEQUENCE</scope>
    <source>
        <strain evidence="3">211/11P</strain>
    </source>
</reference>
<dbReference type="Pfam" id="PF00857">
    <property type="entry name" value="Isochorismatase"/>
    <property type="match status" value="1"/>
</dbReference>
<comment type="caution">
    <text evidence="3">The sequence shown here is derived from an EMBL/GenBank/DDBJ whole genome shotgun (WGS) entry which is preliminary data.</text>
</comment>
<feature type="domain" description="Isochorismatase-like" evidence="2">
    <location>
        <begin position="18"/>
        <end position="197"/>
    </location>
</feature>
<keyword evidence="4" id="KW-1185">Reference proteome</keyword>
<evidence type="ECO:0000313" key="3">
    <source>
        <dbReference type="EMBL" id="KAI3438603.1"/>
    </source>
</evidence>
<gene>
    <name evidence="3" type="ORF">D9Q98_001026</name>
</gene>
<dbReference type="CDD" id="cd00431">
    <property type="entry name" value="cysteine_hydrolases"/>
    <property type="match status" value="1"/>
</dbReference>
<evidence type="ECO:0000259" key="2">
    <source>
        <dbReference type="Pfam" id="PF00857"/>
    </source>
</evidence>
<organism evidence="3 4">
    <name type="scientific">Chlorella vulgaris</name>
    <name type="common">Green alga</name>
    <dbReference type="NCBI Taxonomy" id="3077"/>
    <lineage>
        <taxon>Eukaryota</taxon>
        <taxon>Viridiplantae</taxon>
        <taxon>Chlorophyta</taxon>
        <taxon>core chlorophytes</taxon>
        <taxon>Trebouxiophyceae</taxon>
        <taxon>Chlorellales</taxon>
        <taxon>Chlorellaceae</taxon>
        <taxon>Chlorella clade</taxon>
        <taxon>Chlorella</taxon>
    </lineage>
</organism>
<dbReference type="InterPro" id="IPR036380">
    <property type="entry name" value="Isochorismatase-like_sf"/>
</dbReference>
<dbReference type="EMBL" id="SIDB01000001">
    <property type="protein sequence ID" value="KAI3438603.1"/>
    <property type="molecule type" value="Genomic_DNA"/>
</dbReference>
<proteinExistence type="inferred from homology"/>
<dbReference type="SUPFAM" id="SSF52499">
    <property type="entry name" value="Isochorismatase-like hydrolases"/>
    <property type="match status" value="1"/>
</dbReference>
<evidence type="ECO:0000313" key="4">
    <source>
        <dbReference type="Proteomes" id="UP001055712"/>
    </source>
</evidence>
<dbReference type="PANTHER" id="PTHR47044">
    <property type="entry name" value="OS02G0276400 PROTEIN"/>
    <property type="match status" value="1"/>
</dbReference>
<dbReference type="OrthoDB" id="167809at2759"/>
<name>A0A9D4TZI1_CHLVU</name>
<comment type="similarity">
    <text evidence="1">Belongs to the isochorismatase family.</text>
</comment>
<reference evidence="3" key="2">
    <citation type="submission" date="2020-11" db="EMBL/GenBank/DDBJ databases">
        <authorList>
            <person name="Cecchin M."/>
            <person name="Marcolungo L."/>
            <person name="Rossato M."/>
            <person name="Girolomoni L."/>
            <person name="Cosentino E."/>
            <person name="Cuine S."/>
            <person name="Li-Beisson Y."/>
            <person name="Delledonne M."/>
            <person name="Ballottari M."/>
        </authorList>
    </citation>
    <scope>NUCLEOTIDE SEQUENCE</scope>
    <source>
        <strain evidence="3">211/11P</strain>
        <tissue evidence="3">Whole cell</tissue>
    </source>
</reference>
<dbReference type="Gene3D" id="3.40.50.850">
    <property type="entry name" value="Isochorismatase-like"/>
    <property type="match status" value="1"/>
</dbReference>
<evidence type="ECO:0000256" key="1">
    <source>
        <dbReference type="ARBA" id="ARBA00006336"/>
    </source>
</evidence>
<sequence>MTELPAIGAARQAKGGRSALLIIDMQNDFCLPNAPLCVRGAAAVLGNVIEAVETARAANVHVVWIIREHEQSGVDVELFREQMFRQGKSSTVRGTHGAELVEGLAVQPGELVVSKKRFSAFFNTNLDALLRRLGVLRVVLCGVQTPNCIRGTVWDAIALDYPQVTVLSDATASATHGVQLANLHDMRQCGVDTPTVAEWAAQYDPE</sequence>
<dbReference type="Proteomes" id="UP001055712">
    <property type="component" value="Unassembled WGS sequence"/>
</dbReference>